<dbReference type="STRING" id="7574.A0A1S3HKV0"/>
<dbReference type="CDD" id="cd00207">
    <property type="entry name" value="fer2"/>
    <property type="match status" value="1"/>
</dbReference>
<evidence type="ECO:0000256" key="11">
    <source>
        <dbReference type="ARBA" id="ARBA00023002"/>
    </source>
</evidence>
<evidence type="ECO:0000259" key="23">
    <source>
        <dbReference type="PROSITE" id="PS51387"/>
    </source>
</evidence>
<dbReference type="GO" id="GO:0005506">
    <property type="term" value="F:iron ion binding"/>
    <property type="evidence" value="ECO:0007669"/>
    <property type="project" value="InterPro"/>
</dbReference>
<dbReference type="FunFam" id="3.90.1170.50:FF:000001">
    <property type="entry name" value="Aldehyde oxidase 1"/>
    <property type="match status" value="1"/>
</dbReference>
<feature type="active site" description="Proton acceptor" evidence="19">
    <location>
        <position position="1269"/>
    </location>
</feature>
<keyword evidence="14" id="KW-0520">NAD</keyword>
<feature type="binding site" evidence="20">
    <location>
        <position position="360"/>
    </location>
    <ligand>
        <name>FAD</name>
        <dbReference type="ChEBI" id="CHEBI:57692"/>
    </ligand>
</feature>
<evidence type="ECO:0000256" key="2">
    <source>
        <dbReference type="ARBA" id="ARBA00004275"/>
    </source>
</evidence>
<protein>
    <recommendedName>
        <fullName evidence="5">xanthine dehydrogenase</fullName>
        <ecNumber evidence="5">1.17.1.4</ecNumber>
    </recommendedName>
</protein>
<evidence type="ECO:0000256" key="17">
    <source>
        <dbReference type="ARBA" id="ARBA00049017"/>
    </source>
</evidence>
<feature type="domain" description="2Fe-2S ferredoxin-type" evidence="22">
    <location>
        <begin position="13"/>
        <end position="100"/>
    </location>
</feature>
<dbReference type="FunFam" id="3.30.465.10:FF:000004">
    <property type="entry name" value="Xanthine dehydrogenase/oxidase"/>
    <property type="match status" value="1"/>
</dbReference>
<dbReference type="PANTHER" id="PTHR45444:SF3">
    <property type="entry name" value="XANTHINE DEHYDROGENASE"/>
    <property type="match status" value="1"/>
</dbReference>
<keyword evidence="8 21" id="KW-0001">2Fe-2S</keyword>
<feature type="binding site" evidence="20">
    <location>
        <begin position="257"/>
        <end position="264"/>
    </location>
    <ligand>
        <name>FAD</name>
        <dbReference type="ChEBI" id="CHEBI:57692"/>
    </ligand>
</feature>
<feature type="binding site" evidence="21">
    <location>
        <position position="802"/>
    </location>
    <ligand>
        <name>Mo-molybdopterin</name>
        <dbReference type="ChEBI" id="CHEBI:71302"/>
    </ligand>
    <ligandPart>
        <name>Mo</name>
        <dbReference type="ChEBI" id="CHEBI:28685"/>
    </ligandPart>
</feature>
<sequence>MISMEPVSSKSREALVVYVNGKKIIENNPDPETTLIQFLRLKLRLPGTKLGCAEGGCGACTVMVSRYDNINSEVTHTAVNACIAPVCLFHGMAVTTVEGIGSCKTRLHPVQEIIAKTHGTQCGFCTPGMVMSMYTLLRNKPQPEVEDVERIFQGNLCRCTGYRPILDAFKTFTKDSCCERGERCCKQNSEVNTECSTAGESAILEPTQELIFPPELKLNTSFSFETVKFRGERLTWYRPVTLTVLLELKTAYPAARIVVGYTGLALEEKYRGNACTTVISATHVPELLEVRHDDRGIHVGGAVTITRLTESFAKAVKRLPEYQTRIFAGILENLKWFGGEQIRNMASVAGNILTTNYISDLNTLLMAAGCTVTLVSKDGGQRAVPLDSAFFLGDRKTKLTQTEILLSVHIPYTKMNEYYHGYKQAQRRTLDIAIVNAGMRVVFEGDLIKEMVMTFGGLAPITLAAVKTAEEAIGRKWDDSLVADACQWLSDELPLKPDAPGGQVEYRRTLAISLFFKFYVSVHMELSKMKHDAIGSKLLTTFASAAGDCRHGLTKSTQVFEEVSVDQPLDDAVGRPLPHMACMQHATGEAQFTDDMPRAAGELYLAFVTSTRSHATIQSIDVSAALALPGVETFLCHKDVPGSNITMALQSQLEIFASEKVACYGQVIGAVVADTFANARRAAKAVKVEYGEDLPTVVTIEEAIEKNSFHDPAPFRVIKTGDVEKGFAACAQTLEGVARGGGQEHFYMETNVARAIPRGEDGEMELFVSTQFPASIQAATAKALGVQASRVQLRVKRGGGGFGGKDFGGQTLTLPVAIAAFNLNRPVRCQLERDKDMLVTGGRHPFLGKYKVGFSEEGDISALEVFFYLNAGHILGESALIMHRALFYLSANYRIPNITVHAYVCRTNLPSNTNMRAVGVPQIAFVTESIIEDVAVFLGVPAESVRELNMYENGDLTHFHQPITDSQLKRCWDDVISQSSFESRKNSVAKFNKENRWKKRGISVIPLQYGMSMFPGVFLEQGAALVHVYQSDGSVLISHCGAEVGQGLHTKMIQVASRALNIPTHKIHISETNTSMVPNGSTTGGSMSSDLQGMAVINACATIRERLEPYVKANPEGTWAEWVAAAYFGRVSLSVTGFYKVPGVEYDWEKNVGTPFSYFTYGAACTEVEVDCLTGDHVILRTDIVMDLGKSLNPALDIGQIEGAFMQGRGLYTLEQLKYSPDGRLLSCGPGAYKIPAYSDIPREFNVSLLKGSSNSHPRAVYSSKGIGEPPLVLALSVFFAIKNAIASARADAGLAGRFKLTSPATSEKIRMACEDQFTQKFPSAEPGTYKPWFVEV</sequence>
<dbReference type="InterPro" id="IPR000674">
    <property type="entry name" value="Ald_Oxase/Xan_DH_a/b"/>
</dbReference>
<dbReference type="InterPro" id="IPR016208">
    <property type="entry name" value="Ald_Oxase/xanthine_DH-like"/>
</dbReference>
<dbReference type="Gene3D" id="3.90.1170.50">
    <property type="entry name" value="Aldehyde oxidase/xanthine dehydrogenase, a/b hammerhead"/>
    <property type="match status" value="1"/>
</dbReference>
<feature type="binding site" evidence="21">
    <location>
        <position position="122"/>
    </location>
    <ligand>
        <name>[2Fe-2S] cluster</name>
        <dbReference type="ChEBI" id="CHEBI:190135"/>
        <label>2</label>
    </ligand>
</feature>
<reference evidence="25" key="1">
    <citation type="submission" date="2025-08" db="UniProtKB">
        <authorList>
            <consortium name="RefSeq"/>
        </authorList>
    </citation>
    <scope>IDENTIFICATION</scope>
    <source>
        <tissue evidence="25">Gonads</tissue>
    </source>
</reference>
<keyword evidence="15" id="KW-0576">Peroxisome</keyword>
<dbReference type="GO" id="GO:0071949">
    <property type="term" value="F:FAD binding"/>
    <property type="evidence" value="ECO:0007669"/>
    <property type="project" value="InterPro"/>
</dbReference>
<evidence type="ECO:0000256" key="10">
    <source>
        <dbReference type="ARBA" id="ARBA00022827"/>
    </source>
</evidence>
<evidence type="ECO:0000256" key="1">
    <source>
        <dbReference type="ARBA" id="ARBA00001974"/>
    </source>
</evidence>
<evidence type="ECO:0000256" key="7">
    <source>
        <dbReference type="ARBA" id="ARBA00022630"/>
    </source>
</evidence>
<dbReference type="KEGG" id="lak:106155380"/>
<dbReference type="GeneID" id="106155380"/>
<gene>
    <name evidence="25" type="primary">LOC106155380</name>
</gene>
<comment type="cofactor">
    <cofactor evidence="21">
        <name>Mo-molybdopterin</name>
        <dbReference type="ChEBI" id="CHEBI:71302"/>
    </cofactor>
    <text evidence="21">Binds 1 Mo-molybdopterin (Mo-MPT) cofactor per subunit.</text>
</comment>
<keyword evidence="10 20" id="KW-0274">FAD</keyword>
<dbReference type="InterPro" id="IPR008274">
    <property type="entry name" value="AldOxase/xan_DH_MoCoBD1"/>
</dbReference>
<dbReference type="InterPro" id="IPR016169">
    <property type="entry name" value="FAD-bd_PCMH_sub2"/>
</dbReference>
<feature type="domain" description="FAD-binding PCMH-type" evidence="23">
    <location>
        <begin position="229"/>
        <end position="415"/>
    </location>
</feature>
<dbReference type="PROSITE" id="PS51387">
    <property type="entry name" value="FAD_PCMH"/>
    <property type="match status" value="1"/>
</dbReference>
<dbReference type="InterPro" id="IPR016167">
    <property type="entry name" value="FAD-bd_PCMH_sub1"/>
</dbReference>
<evidence type="ECO:0000256" key="20">
    <source>
        <dbReference type="PIRSR" id="PIRSR000127-2"/>
    </source>
</evidence>
<dbReference type="SMART" id="SM01092">
    <property type="entry name" value="CO_deh_flav_C"/>
    <property type="match status" value="1"/>
</dbReference>
<evidence type="ECO:0000256" key="14">
    <source>
        <dbReference type="ARBA" id="ARBA00023027"/>
    </source>
</evidence>
<feature type="binding site" evidence="20">
    <location>
        <position position="405"/>
    </location>
    <ligand>
        <name>FAD</name>
        <dbReference type="ChEBI" id="CHEBI:57692"/>
    </ligand>
</feature>
<keyword evidence="6 21" id="KW-0500">Molybdenum</keyword>
<dbReference type="PANTHER" id="PTHR45444">
    <property type="entry name" value="XANTHINE DEHYDROGENASE"/>
    <property type="match status" value="1"/>
</dbReference>
<dbReference type="InterPro" id="IPR006058">
    <property type="entry name" value="2Fe2S_fd_BS"/>
</dbReference>
<dbReference type="Pfam" id="PF01799">
    <property type="entry name" value="Fer2_2"/>
    <property type="match status" value="1"/>
</dbReference>
<dbReference type="InterPro" id="IPR005107">
    <property type="entry name" value="CO_DH_flav_C"/>
</dbReference>
<dbReference type="Pfam" id="PF00941">
    <property type="entry name" value="FAD_binding_5"/>
    <property type="match status" value="1"/>
</dbReference>
<comment type="catalytic activity">
    <reaction evidence="17">
        <text>xanthine + NAD(+) + H2O = urate + NADH + H(+)</text>
        <dbReference type="Rhea" id="RHEA:16669"/>
        <dbReference type="ChEBI" id="CHEBI:15377"/>
        <dbReference type="ChEBI" id="CHEBI:15378"/>
        <dbReference type="ChEBI" id="CHEBI:17712"/>
        <dbReference type="ChEBI" id="CHEBI:17775"/>
        <dbReference type="ChEBI" id="CHEBI:57540"/>
        <dbReference type="ChEBI" id="CHEBI:57945"/>
        <dbReference type="EC" id="1.17.1.4"/>
    </reaction>
</comment>
<dbReference type="FunFam" id="3.30.43.10:FF:000001">
    <property type="entry name" value="Xanthine dehydrogenase/oxidase"/>
    <property type="match status" value="1"/>
</dbReference>
<dbReference type="Pfam" id="PF01315">
    <property type="entry name" value="Ald_Xan_dh_C"/>
    <property type="match status" value="1"/>
</dbReference>
<dbReference type="InterPro" id="IPR037165">
    <property type="entry name" value="AldOxase/xan_DH_Mopterin-bd_sf"/>
</dbReference>
<feature type="binding site" evidence="21">
    <location>
        <position position="125"/>
    </location>
    <ligand>
        <name>[2Fe-2S] cluster</name>
        <dbReference type="ChEBI" id="CHEBI:190135"/>
        <label>2</label>
    </ligand>
</feature>
<dbReference type="InterPro" id="IPR046867">
    <property type="entry name" value="AldOxase/xan_DH_MoCoBD2"/>
</dbReference>
<dbReference type="SUPFAM" id="SSF56176">
    <property type="entry name" value="FAD-binding/transporter-associated domain-like"/>
    <property type="match status" value="1"/>
</dbReference>
<evidence type="ECO:0000313" key="25">
    <source>
        <dbReference type="RefSeq" id="XP_013385634.1"/>
    </source>
</evidence>
<dbReference type="SMART" id="SM01008">
    <property type="entry name" value="Ald_Xan_dh_C"/>
    <property type="match status" value="1"/>
</dbReference>
<dbReference type="Pfam" id="PF20256">
    <property type="entry name" value="MoCoBD_2"/>
    <property type="match status" value="1"/>
</dbReference>
<feature type="binding site" evidence="20">
    <location>
        <begin position="347"/>
        <end position="351"/>
    </location>
    <ligand>
        <name>FAD</name>
        <dbReference type="ChEBI" id="CHEBI:57692"/>
    </ligand>
</feature>
<dbReference type="Proteomes" id="UP000085678">
    <property type="component" value="Unplaced"/>
</dbReference>
<evidence type="ECO:0000256" key="18">
    <source>
        <dbReference type="ARBA" id="ARBA00049517"/>
    </source>
</evidence>
<dbReference type="PROSITE" id="PS00559">
    <property type="entry name" value="MOLYBDOPTERIN_EUK"/>
    <property type="match status" value="1"/>
</dbReference>
<dbReference type="Pfam" id="PF00111">
    <property type="entry name" value="Fer2"/>
    <property type="match status" value="1"/>
</dbReference>
<dbReference type="Pfam" id="PF03450">
    <property type="entry name" value="CO_deh_flav_C"/>
    <property type="match status" value="1"/>
</dbReference>
<comment type="subcellular location">
    <subcellularLocation>
        <location evidence="2">Peroxisome</location>
    </subcellularLocation>
</comment>
<dbReference type="SUPFAM" id="SSF56003">
    <property type="entry name" value="Molybdenum cofactor-binding domain"/>
    <property type="match status" value="1"/>
</dbReference>
<keyword evidence="11" id="KW-0560">Oxidoreductase</keyword>
<dbReference type="InterPro" id="IPR036856">
    <property type="entry name" value="Ald_Oxase/Xan_DH_a/b_sf"/>
</dbReference>
<feature type="binding site" evidence="21">
    <location>
        <position position="52"/>
    </location>
    <ligand>
        <name>[2Fe-2S] cluster</name>
        <dbReference type="ChEBI" id="CHEBI:190135"/>
        <label>1</label>
    </ligand>
</feature>
<dbReference type="InterPro" id="IPR014307">
    <property type="entry name" value="Xanthine_DH_ssu"/>
</dbReference>
<dbReference type="Gene3D" id="1.10.150.120">
    <property type="entry name" value="[2Fe-2S]-binding domain"/>
    <property type="match status" value="1"/>
</dbReference>
<feature type="binding site" evidence="21">
    <location>
        <position position="57"/>
    </location>
    <ligand>
        <name>[2Fe-2S] cluster</name>
        <dbReference type="ChEBI" id="CHEBI:190135"/>
        <label>1</label>
    </ligand>
</feature>
<feature type="binding site" evidence="21">
    <location>
        <position position="82"/>
    </location>
    <ligand>
        <name>[2Fe-2S] cluster</name>
        <dbReference type="ChEBI" id="CHEBI:190135"/>
        <label>1</label>
    </ligand>
</feature>
<dbReference type="PROSITE" id="PS00197">
    <property type="entry name" value="2FE2S_FER_1"/>
    <property type="match status" value="1"/>
</dbReference>
<dbReference type="FunFam" id="3.30.365.10:FF:000003">
    <property type="entry name" value="Aldehyde oxidase 1"/>
    <property type="match status" value="1"/>
</dbReference>
<dbReference type="SUPFAM" id="SSF47741">
    <property type="entry name" value="CO dehydrogenase ISP C-domain like"/>
    <property type="match status" value="1"/>
</dbReference>
<dbReference type="GO" id="GO:0004854">
    <property type="term" value="F:xanthine dehydrogenase activity"/>
    <property type="evidence" value="ECO:0007669"/>
    <property type="project" value="UniProtKB-EC"/>
</dbReference>
<evidence type="ECO:0000256" key="5">
    <source>
        <dbReference type="ARBA" id="ARBA00013123"/>
    </source>
</evidence>
<evidence type="ECO:0000313" key="24">
    <source>
        <dbReference type="Proteomes" id="UP000085678"/>
    </source>
</evidence>
<feature type="binding site" evidence="20">
    <location>
        <position position="884"/>
    </location>
    <ligand>
        <name>substrate</name>
    </ligand>
</feature>
<dbReference type="FunFam" id="3.30.365.10:FF:000004">
    <property type="entry name" value="Xanthine dehydrogenase oxidase"/>
    <property type="match status" value="1"/>
</dbReference>
<dbReference type="InterPro" id="IPR001041">
    <property type="entry name" value="2Fe-2S_ferredoxin-type"/>
</dbReference>
<dbReference type="InterPro" id="IPR036884">
    <property type="entry name" value="2Fe-2S-bd_dom_sf"/>
</dbReference>
<dbReference type="Gene3D" id="3.30.465.10">
    <property type="match status" value="1"/>
</dbReference>
<dbReference type="NCBIfam" id="TIGR02963">
    <property type="entry name" value="xanthine_xdhA"/>
    <property type="match status" value="1"/>
</dbReference>
<dbReference type="FunCoup" id="A0A1S3HKV0">
    <property type="interactions" value="332"/>
</dbReference>
<evidence type="ECO:0000256" key="15">
    <source>
        <dbReference type="ARBA" id="ARBA00023140"/>
    </source>
</evidence>
<comment type="similarity">
    <text evidence="3">Belongs to the xanthine dehydrogenase family.</text>
</comment>
<feature type="binding site" evidence="21">
    <location>
        <position position="159"/>
    </location>
    <ligand>
        <name>[2Fe-2S] cluster</name>
        <dbReference type="ChEBI" id="CHEBI:190135"/>
        <label>2</label>
    </ligand>
</feature>
<dbReference type="InterPro" id="IPR036683">
    <property type="entry name" value="CO_DH_flav_C_dom_sf"/>
</dbReference>
<evidence type="ECO:0000256" key="16">
    <source>
        <dbReference type="ARBA" id="ARBA00034078"/>
    </source>
</evidence>
<comment type="catalytic activity">
    <reaction evidence="18">
        <text>hypoxanthine + NAD(+) + H2O = xanthine + NADH + H(+)</text>
        <dbReference type="Rhea" id="RHEA:24670"/>
        <dbReference type="ChEBI" id="CHEBI:15377"/>
        <dbReference type="ChEBI" id="CHEBI:15378"/>
        <dbReference type="ChEBI" id="CHEBI:17368"/>
        <dbReference type="ChEBI" id="CHEBI:17712"/>
        <dbReference type="ChEBI" id="CHEBI:57540"/>
        <dbReference type="ChEBI" id="CHEBI:57945"/>
        <dbReference type="EC" id="1.17.1.4"/>
    </reaction>
</comment>
<dbReference type="SUPFAM" id="SSF54665">
    <property type="entry name" value="CO dehydrogenase molybdoprotein N-domain-like"/>
    <property type="match status" value="1"/>
</dbReference>
<dbReference type="PIRSF" id="PIRSF000127">
    <property type="entry name" value="Xanthine_DH"/>
    <property type="match status" value="1"/>
</dbReference>
<evidence type="ECO:0000256" key="9">
    <source>
        <dbReference type="ARBA" id="ARBA00022723"/>
    </source>
</evidence>
<evidence type="ECO:0000256" key="19">
    <source>
        <dbReference type="PIRSR" id="PIRSR000127-1"/>
    </source>
</evidence>
<keyword evidence="7" id="KW-0285">Flavoprotein</keyword>
<keyword evidence="24" id="KW-1185">Reference proteome</keyword>
<evidence type="ECO:0000256" key="6">
    <source>
        <dbReference type="ARBA" id="ARBA00022505"/>
    </source>
</evidence>
<feature type="binding site" evidence="21">
    <location>
        <position position="60"/>
    </location>
    <ligand>
        <name>[2Fe-2S] cluster</name>
        <dbReference type="ChEBI" id="CHEBI:190135"/>
        <label>1</label>
    </ligand>
</feature>
<dbReference type="InterPro" id="IPR012675">
    <property type="entry name" value="Beta-grasp_dom_sf"/>
</dbReference>
<dbReference type="EC" id="1.17.1.4" evidence="5"/>
<feature type="binding site" evidence="20">
    <location>
        <position position="337"/>
    </location>
    <ligand>
        <name>FAD</name>
        <dbReference type="ChEBI" id="CHEBI:57692"/>
    </ligand>
</feature>
<dbReference type="InterPro" id="IPR016166">
    <property type="entry name" value="FAD-bd_PCMH"/>
</dbReference>
<dbReference type="InterPro" id="IPR036318">
    <property type="entry name" value="FAD-bd_PCMH-like_sf"/>
</dbReference>
<dbReference type="Gene3D" id="3.10.20.30">
    <property type="match status" value="1"/>
</dbReference>
<dbReference type="FunFam" id="3.30.365.10:FF:000001">
    <property type="entry name" value="Xanthine dehydrogenase oxidase"/>
    <property type="match status" value="1"/>
</dbReference>
<dbReference type="Pfam" id="PF02738">
    <property type="entry name" value="MoCoBD_1"/>
    <property type="match status" value="1"/>
</dbReference>
<evidence type="ECO:0000256" key="13">
    <source>
        <dbReference type="ARBA" id="ARBA00023014"/>
    </source>
</evidence>
<feature type="binding site" evidence="21">
    <location>
        <position position="1085"/>
    </location>
    <ligand>
        <name>Mo-molybdopterin</name>
        <dbReference type="ChEBI" id="CHEBI:71302"/>
    </ligand>
    <ligandPart>
        <name>Mo</name>
        <dbReference type="ChEBI" id="CHEBI:28685"/>
    </ligandPart>
</feature>
<comment type="cofactor">
    <cofactor evidence="21">
        <name>[2Fe-2S] cluster</name>
        <dbReference type="ChEBI" id="CHEBI:190135"/>
    </cofactor>
    <text evidence="21">Binds 2 [2Fe-2S] clusters.</text>
</comment>
<dbReference type="GO" id="GO:0005777">
    <property type="term" value="C:peroxisome"/>
    <property type="evidence" value="ECO:0007669"/>
    <property type="project" value="UniProtKB-SubCell"/>
</dbReference>
<evidence type="ECO:0000256" key="12">
    <source>
        <dbReference type="ARBA" id="ARBA00023004"/>
    </source>
</evidence>
<dbReference type="InterPro" id="IPR022407">
    <property type="entry name" value="OxRdtase_Mopterin_BS"/>
</dbReference>
<dbReference type="FunFam" id="3.30.390.50:FF:000001">
    <property type="entry name" value="Xanthine dehydrogenase oxidase"/>
    <property type="match status" value="1"/>
</dbReference>
<dbReference type="InterPro" id="IPR036010">
    <property type="entry name" value="2Fe-2S_ferredoxin-like_sf"/>
</dbReference>
<organism evidence="24 25">
    <name type="scientific">Lingula anatina</name>
    <name type="common">Brachiopod</name>
    <name type="synonym">Lingula unguis</name>
    <dbReference type="NCBI Taxonomy" id="7574"/>
    <lineage>
        <taxon>Eukaryota</taxon>
        <taxon>Metazoa</taxon>
        <taxon>Spiralia</taxon>
        <taxon>Lophotrochozoa</taxon>
        <taxon>Brachiopoda</taxon>
        <taxon>Linguliformea</taxon>
        <taxon>Lingulata</taxon>
        <taxon>Lingulida</taxon>
        <taxon>Linguloidea</taxon>
        <taxon>Lingulidae</taxon>
        <taxon>Lingula</taxon>
    </lineage>
</organism>
<keyword evidence="9 21" id="KW-0479">Metal-binding</keyword>
<comment type="cofactor">
    <cofactor evidence="1 20">
        <name>FAD</name>
        <dbReference type="ChEBI" id="CHEBI:57692"/>
    </cofactor>
</comment>
<dbReference type="SUPFAM" id="SSF55447">
    <property type="entry name" value="CO dehydrogenase flavoprotein C-terminal domain-like"/>
    <property type="match status" value="1"/>
</dbReference>
<dbReference type="Gene3D" id="3.30.390.50">
    <property type="entry name" value="CO dehydrogenase flavoprotein, C-terminal domain"/>
    <property type="match status" value="1"/>
</dbReference>
<proteinExistence type="inferred from homology"/>
<comment type="subunit">
    <text evidence="4">Homodimer.</text>
</comment>
<evidence type="ECO:0000256" key="3">
    <source>
        <dbReference type="ARBA" id="ARBA00006849"/>
    </source>
</evidence>
<keyword evidence="13 21" id="KW-0411">Iron-sulfur</keyword>
<evidence type="ECO:0000256" key="21">
    <source>
        <dbReference type="PIRSR" id="PIRSR000127-3"/>
    </source>
</evidence>
<name>A0A1S3HKV0_LINAN</name>
<dbReference type="RefSeq" id="XP_013385634.1">
    <property type="nucleotide sequence ID" value="XM_013530180.1"/>
</dbReference>
<dbReference type="InterPro" id="IPR002346">
    <property type="entry name" value="Mopterin_DH_FAD-bd"/>
</dbReference>
<dbReference type="Gene3D" id="3.30.43.10">
    <property type="entry name" value="Uridine Diphospho-n-acetylenolpyruvylglucosamine Reductase, domain 2"/>
    <property type="match status" value="1"/>
</dbReference>
<dbReference type="InParanoid" id="A0A1S3HKV0"/>
<dbReference type="FunFam" id="3.10.20.30:FF:000015">
    <property type="entry name" value="Aldehyde oxidase 1"/>
    <property type="match status" value="1"/>
</dbReference>
<evidence type="ECO:0000259" key="22">
    <source>
        <dbReference type="PROSITE" id="PS51085"/>
    </source>
</evidence>
<feature type="binding site" evidence="21">
    <location>
        <position position="916"/>
    </location>
    <ligand>
        <name>Mo-molybdopterin</name>
        <dbReference type="ChEBI" id="CHEBI:71302"/>
    </ligand>
    <ligandPart>
        <name>Mo</name>
        <dbReference type="ChEBI" id="CHEBI:28685"/>
    </ligandPart>
</feature>
<keyword evidence="12 21" id="KW-0408">Iron</keyword>
<feature type="binding site" evidence="20">
    <location>
        <position position="423"/>
    </location>
    <ligand>
        <name>FAD</name>
        <dbReference type="ChEBI" id="CHEBI:57692"/>
    </ligand>
</feature>
<dbReference type="OrthoDB" id="8300278at2759"/>
<feature type="binding site" evidence="21">
    <location>
        <position position="157"/>
    </location>
    <ligand>
        <name>[2Fe-2S] cluster</name>
        <dbReference type="ChEBI" id="CHEBI:190135"/>
        <label>2</label>
    </ligand>
</feature>
<dbReference type="SUPFAM" id="SSF54292">
    <property type="entry name" value="2Fe-2S ferredoxin-like"/>
    <property type="match status" value="1"/>
</dbReference>
<comment type="cofactor">
    <cofactor evidence="16">
        <name>[2Fe-2S] cluster</name>
        <dbReference type="ChEBI" id="CHEBI:190135"/>
    </cofactor>
</comment>
<evidence type="ECO:0000256" key="8">
    <source>
        <dbReference type="ARBA" id="ARBA00022714"/>
    </source>
</evidence>
<evidence type="ECO:0000256" key="4">
    <source>
        <dbReference type="ARBA" id="ARBA00011738"/>
    </source>
</evidence>
<dbReference type="GO" id="GO:0051537">
    <property type="term" value="F:2 iron, 2 sulfur cluster binding"/>
    <property type="evidence" value="ECO:0007669"/>
    <property type="project" value="UniProtKB-KW"/>
</dbReference>
<dbReference type="PROSITE" id="PS51085">
    <property type="entry name" value="2FE2S_FER_2"/>
    <property type="match status" value="1"/>
</dbReference>
<dbReference type="InterPro" id="IPR002888">
    <property type="entry name" value="2Fe-2S-bd"/>
</dbReference>
<accession>A0A1S3HKV0</accession>
<dbReference type="Gene3D" id="3.30.365.10">
    <property type="entry name" value="Aldehyde oxidase/xanthine dehydrogenase, molybdopterin binding domain"/>
    <property type="match status" value="4"/>
</dbReference>
<dbReference type="GO" id="GO:0043546">
    <property type="term" value="F:molybdopterin cofactor binding"/>
    <property type="evidence" value="ECO:0007669"/>
    <property type="project" value="InterPro"/>
</dbReference>
<feature type="binding site" evidence="21">
    <location>
        <position position="771"/>
    </location>
    <ligand>
        <name>Mo-molybdopterin</name>
        <dbReference type="ChEBI" id="CHEBI:71302"/>
    </ligand>
    <ligandPart>
        <name>Mo</name>
        <dbReference type="ChEBI" id="CHEBI:28685"/>
    </ligandPart>
</feature>